<evidence type="ECO:0000256" key="4">
    <source>
        <dbReference type="ARBA" id="ARBA00022840"/>
    </source>
</evidence>
<keyword evidence="6 7" id="KW-0472">Membrane</keyword>
<keyword evidence="3" id="KW-0547">Nucleotide-binding</keyword>
<dbReference type="PANTHER" id="PTHR43394:SF1">
    <property type="entry name" value="ATP-BINDING CASSETTE SUB-FAMILY B MEMBER 10, MITOCHONDRIAL"/>
    <property type="match status" value="1"/>
</dbReference>
<dbReference type="GO" id="GO:0005524">
    <property type="term" value="F:ATP binding"/>
    <property type="evidence" value="ECO:0007669"/>
    <property type="project" value="UniProtKB-KW"/>
</dbReference>
<dbReference type="InterPro" id="IPR003593">
    <property type="entry name" value="AAA+_ATPase"/>
</dbReference>
<dbReference type="SMART" id="SM00382">
    <property type="entry name" value="AAA"/>
    <property type="match status" value="1"/>
</dbReference>
<dbReference type="InterPro" id="IPR003439">
    <property type="entry name" value="ABC_transporter-like_ATP-bd"/>
</dbReference>
<reference evidence="10" key="1">
    <citation type="journal article" date="2020" name="mSystems">
        <title>Genome- and Community-Level Interaction Insights into Carbon Utilization and Element Cycling Functions of Hydrothermarchaeota in Hydrothermal Sediment.</title>
        <authorList>
            <person name="Zhou Z."/>
            <person name="Liu Y."/>
            <person name="Xu W."/>
            <person name="Pan J."/>
            <person name="Luo Z.H."/>
            <person name="Li M."/>
        </authorList>
    </citation>
    <scope>NUCLEOTIDE SEQUENCE [LARGE SCALE GENOMIC DNA]</scope>
    <source>
        <strain evidence="10">SpSt-479</strain>
    </source>
</reference>
<keyword evidence="4 10" id="KW-0067">ATP-binding</keyword>
<feature type="transmembrane region" description="Helical" evidence="7">
    <location>
        <begin position="286"/>
        <end position="307"/>
    </location>
</feature>
<dbReference type="GO" id="GO:0016887">
    <property type="term" value="F:ATP hydrolysis activity"/>
    <property type="evidence" value="ECO:0007669"/>
    <property type="project" value="InterPro"/>
</dbReference>
<evidence type="ECO:0000256" key="6">
    <source>
        <dbReference type="ARBA" id="ARBA00023136"/>
    </source>
</evidence>
<feature type="domain" description="ABC transmembrane type-1" evidence="9">
    <location>
        <begin position="19"/>
        <end position="343"/>
    </location>
</feature>
<dbReference type="PROSITE" id="PS50929">
    <property type="entry name" value="ABC_TM1F"/>
    <property type="match status" value="1"/>
</dbReference>
<feature type="transmembrane region" description="Helical" evidence="7">
    <location>
        <begin position="20"/>
        <end position="40"/>
    </location>
</feature>
<evidence type="ECO:0000256" key="2">
    <source>
        <dbReference type="ARBA" id="ARBA00022692"/>
    </source>
</evidence>
<sequence>MNTYLRIIGYVKPYWKHLVLTFVFTIFYALLNGASVYLTIPLLDTLFQESATKKIQQQTQVEQTKTFLPDWIQDIQHSVTESFNQYILSGDKADVLIKICFVILIAFLFKNIFAYLQGYFMAYVEYGAMKDLRDEAYQHLHKLPISYFKRERVGNLISRFTNDVNIVQSSISATFSNLIKEPLTIIVFLGIALSISWQLTLFALLILPFSMAIIAWIGFKLRKQTTKLQEKLADITSVLQETISGVKIVKAFGMEEFENKRFMKETKEFFRLVLKIVRVRNASSPLTEFLSVIVGAFIIYYGGLLVLEKNSITASQFLGFLFAIFQMMPPIKELSSVNNRIQEASAAGDRIFEILDTEPDIKDAHDATELKEFKDSIHFRNVSFKYDDSEEWVLSDINFSVRKGEIIALVGPSGGGKSTLVDLIPRFYDPTEGEIILDDVDIRKYTIKSLRSKMGIVTQETFLFNTTIRENIAYGLTDCPMEKIIEAAKTANAHNFIMEMPMQYETIIGERGIKLSGGQRQRLTIARALLKNPEIMIFDEATSALDNESEILVQEAIERLMENRTTFVIAHRLSTIRNATKIIVIDRGKIIQHGTHDELIADEKGLYKKLYEMQFRDNGD</sequence>
<evidence type="ECO:0000259" key="8">
    <source>
        <dbReference type="PROSITE" id="PS50893"/>
    </source>
</evidence>
<dbReference type="GO" id="GO:0005886">
    <property type="term" value="C:plasma membrane"/>
    <property type="evidence" value="ECO:0007669"/>
    <property type="project" value="UniProtKB-SubCell"/>
</dbReference>
<dbReference type="FunFam" id="3.40.50.300:FF:000218">
    <property type="entry name" value="Multidrug ABC transporter ATP-binding protein"/>
    <property type="match status" value="1"/>
</dbReference>
<dbReference type="Pfam" id="PF00005">
    <property type="entry name" value="ABC_tran"/>
    <property type="match status" value="1"/>
</dbReference>
<dbReference type="EMBL" id="DSUJ01000002">
    <property type="protein sequence ID" value="HFI89951.1"/>
    <property type="molecule type" value="Genomic_DNA"/>
</dbReference>
<dbReference type="InterPro" id="IPR011527">
    <property type="entry name" value="ABC1_TM_dom"/>
</dbReference>
<keyword evidence="2 7" id="KW-0812">Transmembrane</keyword>
<evidence type="ECO:0000256" key="1">
    <source>
        <dbReference type="ARBA" id="ARBA00004651"/>
    </source>
</evidence>
<dbReference type="PROSITE" id="PS00211">
    <property type="entry name" value="ABC_TRANSPORTER_1"/>
    <property type="match status" value="1"/>
</dbReference>
<evidence type="ECO:0000313" key="10">
    <source>
        <dbReference type="EMBL" id="HFI89951.1"/>
    </source>
</evidence>
<feature type="transmembrane region" description="Helical" evidence="7">
    <location>
        <begin position="95"/>
        <end position="116"/>
    </location>
</feature>
<feature type="domain" description="ABC transporter" evidence="8">
    <location>
        <begin position="377"/>
        <end position="612"/>
    </location>
</feature>
<dbReference type="Gene3D" id="1.20.1560.10">
    <property type="entry name" value="ABC transporter type 1, transmembrane domain"/>
    <property type="match status" value="1"/>
</dbReference>
<evidence type="ECO:0000256" key="5">
    <source>
        <dbReference type="ARBA" id="ARBA00022989"/>
    </source>
</evidence>
<dbReference type="SUPFAM" id="SSF52540">
    <property type="entry name" value="P-loop containing nucleoside triphosphate hydrolases"/>
    <property type="match status" value="1"/>
</dbReference>
<dbReference type="CDD" id="cd18552">
    <property type="entry name" value="ABC_6TM_MsbA_like"/>
    <property type="match status" value="1"/>
</dbReference>
<name>A0A7V2ZH99_9BACT</name>
<organism evidence="10">
    <name type="scientific">Ignavibacterium album</name>
    <dbReference type="NCBI Taxonomy" id="591197"/>
    <lineage>
        <taxon>Bacteria</taxon>
        <taxon>Pseudomonadati</taxon>
        <taxon>Ignavibacteriota</taxon>
        <taxon>Ignavibacteria</taxon>
        <taxon>Ignavibacteriales</taxon>
        <taxon>Ignavibacteriaceae</taxon>
        <taxon>Ignavibacterium</taxon>
    </lineage>
</organism>
<accession>A0A7V2ZH99</accession>
<dbReference type="InterPro" id="IPR039421">
    <property type="entry name" value="Type_1_exporter"/>
</dbReference>
<evidence type="ECO:0000256" key="3">
    <source>
        <dbReference type="ARBA" id="ARBA00022741"/>
    </source>
</evidence>
<evidence type="ECO:0000256" key="7">
    <source>
        <dbReference type="SAM" id="Phobius"/>
    </source>
</evidence>
<dbReference type="Pfam" id="PF00664">
    <property type="entry name" value="ABC_membrane"/>
    <property type="match status" value="1"/>
</dbReference>
<comment type="caution">
    <text evidence="10">The sequence shown here is derived from an EMBL/GenBank/DDBJ whole genome shotgun (WGS) entry which is preliminary data.</text>
</comment>
<keyword evidence="5 7" id="KW-1133">Transmembrane helix</keyword>
<dbReference type="GO" id="GO:0015421">
    <property type="term" value="F:ABC-type oligopeptide transporter activity"/>
    <property type="evidence" value="ECO:0007669"/>
    <property type="project" value="TreeGrafter"/>
</dbReference>
<dbReference type="SUPFAM" id="SSF90123">
    <property type="entry name" value="ABC transporter transmembrane region"/>
    <property type="match status" value="1"/>
</dbReference>
<dbReference type="CDD" id="cd03251">
    <property type="entry name" value="ABCC_MsbA"/>
    <property type="match status" value="1"/>
</dbReference>
<dbReference type="InterPro" id="IPR017871">
    <property type="entry name" value="ABC_transporter-like_CS"/>
</dbReference>
<dbReference type="AlphaFoldDB" id="A0A7V2ZH99"/>
<protein>
    <submittedName>
        <fullName evidence="10">ABC transporter ATP-binding protein</fullName>
    </submittedName>
</protein>
<dbReference type="PROSITE" id="PS50893">
    <property type="entry name" value="ABC_TRANSPORTER_2"/>
    <property type="match status" value="1"/>
</dbReference>
<dbReference type="PANTHER" id="PTHR43394">
    <property type="entry name" value="ATP-DEPENDENT PERMEASE MDL1, MITOCHONDRIAL"/>
    <property type="match status" value="1"/>
</dbReference>
<comment type="subcellular location">
    <subcellularLocation>
        <location evidence="1">Cell membrane</location>
        <topology evidence="1">Multi-pass membrane protein</topology>
    </subcellularLocation>
</comment>
<dbReference type="InterPro" id="IPR036640">
    <property type="entry name" value="ABC1_TM_sf"/>
</dbReference>
<proteinExistence type="predicted"/>
<dbReference type="InterPro" id="IPR027417">
    <property type="entry name" value="P-loop_NTPase"/>
</dbReference>
<dbReference type="Gene3D" id="3.40.50.300">
    <property type="entry name" value="P-loop containing nucleotide triphosphate hydrolases"/>
    <property type="match status" value="1"/>
</dbReference>
<evidence type="ECO:0000259" key="9">
    <source>
        <dbReference type="PROSITE" id="PS50929"/>
    </source>
</evidence>
<gene>
    <name evidence="10" type="ORF">ENS31_00305</name>
</gene>
<feature type="transmembrane region" description="Helical" evidence="7">
    <location>
        <begin position="201"/>
        <end position="219"/>
    </location>
</feature>